<keyword evidence="8" id="KW-1185">Reference proteome</keyword>
<evidence type="ECO:0000256" key="5">
    <source>
        <dbReference type="ARBA" id="ARBA00023136"/>
    </source>
</evidence>
<keyword evidence="3 6" id="KW-0812">Transmembrane</keyword>
<dbReference type="InterPro" id="IPR036259">
    <property type="entry name" value="MFS_trans_sf"/>
</dbReference>
<feature type="transmembrane region" description="Helical" evidence="6">
    <location>
        <begin position="158"/>
        <end position="178"/>
    </location>
</feature>
<dbReference type="HOGENOM" id="CLU_847820_0_0_1"/>
<accession>R8BND4</accession>
<feature type="transmembrane region" description="Helical" evidence="6">
    <location>
        <begin position="190"/>
        <end position="209"/>
    </location>
</feature>
<evidence type="ECO:0000256" key="1">
    <source>
        <dbReference type="ARBA" id="ARBA00004141"/>
    </source>
</evidence>
<feature type="transmembrane region" description="Helical" evidence="6">
    <location>
        <begin position="272"/>
        <end position="294"/>
    </location>
</feature>
<dbReference type="PANTHER" id="PTHR43791">
    <property type="entry name" value="PERMEASE-RELATED"/>
    <property type="match status" value="1"/>
</dbReference>
<gene>
    <name evidence="7" type="ORF">UCRPA7_3532</name>
</gene>
<feature type="transmembrane region" description="Helical" evidence="6">
    <location>
        <begin position="221"/>
        <end position="240"/>
    </location>
</feature>
<dbReference type="PANTHER" id="PTHR43791:SF36">
    <property type="entry name" value="TRANSPORTER, PUTATIVE (AFU_ORTHOLOGUE AFUA_6G08340)-RELATED"/>
    <property type="match status" value="1"/>
</dbReference>
<reference evidence="8" key="1">
    <citation type="journal article" date="2013" name="Genome Announc.">
        <title>Draft genome sequence of the ascomycete Phaeoacremonium aleophilum strain UCR-PA7, a causal agent of the esca disease complex in grapevines.</title>
        <authorList>
            <person name="Blanco-Ulate B."/>
            <person name="Rolshausen P."/>
            <person name="Cantu D."/>
        </authorList>
    </citation>
    <scope>NUCLEOTIDE SEQUENCE [LARGE SCALE GENOMIC DNA]</scope>
    <source>
        <strain evidence="8">UCR-PA7</strain>
    </source>
</reference>
<sequence length="328" mass="36688">MMDSSVQMDSKSSAAREQEDLSVASIALVSLPRNVDPDLALAIAQISPERRVEIEKKLKLKLDFFMFPLLLIFYILNYLDRNALGFAKIVNIEKDLKLKGTEFATCLSILYVGYCLGEERTVAIWRLIEDVGEADDAETDAVSMWQGFLLAVKDYKTWILVWNHIFLTVGAGIVVFYPTVVGTLGFSRKITYALIAPPYLLGFATSVYGCHHADKKQERTWHMIGTLSVTLVGLIILASTLNTGARYFSLFLVTCFVNIIASYIYPNNQAPRYWMACTVEGIALVCAIALTLVFRTILKRENKKLDEKDAARGGENGAASGTKFRYIY</sequence>
<dbReference type="SUPFAM" id="SSF103473">
    <property type="entry name" value="MFS general substrate transporter"/>
    <property type="match status" value="2"/>
</dbReference>
<dbReference type="GO" id="GO:0016020">
    <property type="term" value="C:membrane"/>
    <property type="evidence" value="ECO:0007669"/>
    <property type="project" value="UniProtKB-SubCell"/>
</dbReference>
<dbReference type="GeneID" id="19323890"/>
<evidence type="ECO:0000256" key="3">
    <source>
        <dbReference type="ARBA" id="ARBA00022692"/>
    </source>
</evidence>
<dbReference type="EMBL" id="KB933059">
    <property type="protein sequence ID" value="EOO00918.1"/>
    <property type="molecule type" value="Genomic_DNA"/>
</dbReference>
<feature type="transmembrane region" description="Helical" evidence="6">
    <location>
        <begin position="247"/>
        <end position="266"/>
    </location>
</feature>
<evidence type="ECO:0000256" key="4">
    <source>
        <dbReference type="ARBA" id="ARBA00022989"/>
    </source>
</evidence>
<protein>
    <submittedName>
        <fullName evidence="7">Putative permease of the major facilitator protein</fullName>
    </submittedName>
</protein>
<name>R8BND4_PHAM7</name>
<dbReference type="GO" id="GO:0022857">
    <property type="term" value="F:transmembrane transporter activity"/>
    <property type="evidence" value="ECO:0007669"/>
    <property type="project" value="TreeGrafter"/>
</dbReference>
<evidence type="ECO:0000256" key="6">
    <source>
        <dbReference type="SAM" id="Phobius"/>
    </source>
</evidence>
<dbReference type="Proteomes" id="UP000014074">
    <property type="component" value="Unassembled WGS sequence"/>
</dbReference>
<comment type="subcellular location">
    <subcellularLocation>
        <location evidence="1">Membrane</location>
        <topology evidence="1">Multi-pass membrane protein</topology>
    </subcellularLocation>
</comment>
<dbReference type="KEGG" id="tmn:UCRPA7_3532"/>
<dbReference type="AlphaFoldDB" id="R8BND4"/>
<keyword evidence="5 6" id="KW-0472">Membrane</keyword>
<evidence type="ECO:0000313" key="8">
    <source>
        <dbReference type="Proteomes" id="UP000014074"/>
    </source>
</evidence>
<keyword evidence="2" id="KW-0813">Transport</keyword>
<evidence type="ECO:0000313" key="7">
    <source>
        <dbReference type="EMBL" id="EOO00918.1"/>
    </source>
</evidence>
<evidence type="ECO:0000256" key="2">
    <source>
        <dbReference type="ARBA" id="ARBA00022448"/>
    </source>
</evidence>
<organism evidence="7 8">
    <name type="scientific">Phaeoacremonium minimum (strain UCR-PA7)</name>
    <name type="common">Esca disease fungus</name>
    <name type="synonym">Togninia minima</name>
    <dbReference type="NCBI Taxonomy" id="1286976"/>
    <lineage>
        <taxon>Eukaryota</taxon>
        <taxon>Fungi</taxon>
        <taxon>Dikarya</taxon>
        <taxon>Ascomycota</taxon>
        <taxon>Pezizomycotina</taxon>
        <taxon>Sordariomycetes</taxon>
        <taxon>Sordariomycetidae</taxon>
        <taxon>Togniniales</taxon>
        <taxon>Togniniaceae</taxon>
        <taxon>Phaeoacremonium</taxon>
    </lineage>
</organism>
<proteinExistence type="predicted"/>
<dbReference type="eggNOG" id="KOG2533">
    <property type="taxonomic scope" value="Eukaryota"/>
</dbReference>
<keyword evidence="4 6" id="KW-1133">Transmembrane helix</keyword>
<dbReference type="RefSeq" id="XP_007914276.1">
    <property type="nucleotide sequence ID" value="XM_007916085.1"/>
</dbReference>
<feature type="transmembrane region" description="Helical" evidence="6">
    <location>
        <begin position="60"/>
        <end position="79"/>
    </location>
</feature>
<dbReference type="OrthoDB" id="5080400at2759"/>
<dbReference type="Gene3D" id="1.20.1250.20">
    <property type="entry name" value="MFS general substrate transporter like domains"/>
    <property type="match status" value="2"/>
</dbReference>